<name>A0A5P1EWV1_ASPOF</name>
<feature type="region of interest" description="Disordered" evidence="1">
    <location>
        <begin position="214"/>
        <end position="244"/>
    </location>
</feature>
<protein>
    <recommendedName>
        <fullName evidence="2">Serine-threonine/tyrosine-protein kinase catalytic domain-containing protein</fullName>
    </recommendedName>
</protein>
<dbReference type="Gramene" id="ONK68600">
    <property type="protein sequence ID" value="ONK68600"/>
    <property type="gene ID" value="A4U43_C05F13820"/>
</dbReference>
<dbReference type="AlphaFoldDB" id="A0A5P1EWV1"/>
<dbReference type="Proteomes" id="UP000243459">
    <property type="component" value="Chromosome 5"/>
</dbReference>
<evidence type="ECO:0000313" key="4">
    <source>
        <dbReference type="Proteomes" id="UP000243459"/>
    </source>
</evidence>
<dbReference type="Gene3D" id="3.30.200.20">
    <property type="entry name" value="Phosphorylase Kinase, domain 1"/>
    <property type="match status" value="1"/>
</dbReference>
<dbReference type="SUPFAM" id="SSF56112">
    <property type="entry name" value="Protein kinase-like (PK-like)"/>
    <property type="match status" value="1"/>
</dbReference>
<organism evidence="3 4">
    <name type="scientific">Asparagus officinalis</name>
    <name type="common">Garden asparagus</name>
    <dbReference type="NCBI Taxonomy" id="4686"/>
    <lineage>
        <taxon>Eukaryota</taxon>
        <taxon>Viridiplantae</taxon>
        <taxon>Streptophyta</taxon>
        <taxon>Embryophyta</taxon>
        <taxon>Tracheophyta</taxon>
        <taxon>Spermatophyta</taxon>
        <taxon>Magnoliopsida</taxon>
        <taxon>Liliopsida</taxon>
        <taxon>Asparagales</taxon>
        <taxon>Asparagaceae</taxon>
        <taxon>Asparagoideae</taxon>
        <taxon>Asparagus</taxon>
    </lineage>
</organism>
<evidence type="ECO:0000259" key="2">
    <source>
        <dbReference type="Pfam" id="PF07714"/>
    </source>
</evidence>
<dbReference type="Pfam" id="PF07714">
    <property type="entry name" value="PK_Tyr_Ser-Thr"/>
    <property type="match status" value="1"/>
</dbReference>
<feature type="domain" description="Serine-threonine/tyrosine-protein kinase catalytic" evidence="2">
    <location>
        <begin position="45"/>
        <end position="108"/>
    </location>
</feature>
<dbReference type="InterPro" id="IPR011009">
    <property type="entry name" value="Kinase-like_dom_sf"/>
</dbReference>
<dbReference type="PANTHER" id="PTHR48055:SF60">
    <property type="entry name" value="INACTIVE LRR RECEPTOR-LIKE SERINE_THREONINE-PROTEIN KINASE BIR2 ISOFORM X2"/>
    <property type="match status" value="1"/>
</dbReference>
<evidence type="ECO:0000313" key="3">
    <source>
        <dbReference type="EMBL" id="ONK68600.1"/>
    </source>
</evidence>
<dbReference type="GO" id="GO:0016020">
    <property type="term" value="C:membrane"/>
    <property type="evidence" value="ECO:0007669"/>
    <property type="project" value="TreeGrafter"/>
</dbReference>
<dbReference type="EMBL" id="CM007385">
    <property type="protein sequence ID" value="ONK68600.1"/>
    <property type="molecule type" value="Genomic_DNA"/>
</dbReference>
<dbReference type="Gene3D" id="1.10.510.10">
    <property type="entry name" value="Transferase(Phosphotransferase) domain 1"/>
    <property type="match status" value="1"/>
</dbReference>
<dbReference type="InterPro" id="IPR001245">
    <property type="entry name" value="Ser-Thr/Tyr_kinase_cat_dom"/>
</dbReference>
<reference evidence="4" key="1">
    <citation type="journal article" date="2017" name="Nat. Commun.">
        <title>The asparagus genome sheds light on the origin and evolution of a young Y chromosome.</title>
        <authorList>
            <person name="Harkess A."/>
            <person name="Zhou J."/>
            <person name="Xu C."/>
            <person name="Bowers J.E."/>
            <person name="Van der Hulst R."/>
            <person name="Ayyampalayam S."/>
            <person name="Mercati F."/>
            <person name="Riccardi P."/>
            <person name="McKain M.R."/>
            <person name="Kakrana A."/>
            <person name="Tang H."/>
            <person name="Ray J."/>
            <person name="Groenendijk J."/>
            <person name="Arikit S."/>
            <person name="Mathioni S.M."/>
            <person name="Nakano M."/>
            <person name="Shan H."/>
            <person name="Telgmann-Rauber A."/>
            <person name="Kanno A."/>
            <person name="Yue Z."/>
            <person name="Chen H."/>
            <person name="Li W."/>
            <person name="Chen Y."/>
            <person name="Xu X."/>
            <person name="Zhang Y."/>
            <person name="Luo S."/>
            <person name="Chen H."/>
            <person name="Gao J."/>
            <person name="Mao Z."/>
            <person name="Pires J.C."/>
            <person name="Luo M."/>
            <person name="Kudrna D."/>
            <person name="Wing R.A."/>
            <person name="Meyers B.C."/>
            <person name="Yi K."/>
            <person name="Kong H."/>
            <person name="Lavrijsen P."/>
            <person name="Sunseri F."/>
            <person name="Falavigna A."/>
            <person name="Ye Y."/>
            <person name="Leebens-Mack J.H."/>
            <person name="Chen G."/>
        </authorList>
    </citation>
    <scope>NUCLEOTIDE SEQUENCE [LARGE SCALE GENOMIC DNA]</scope>
    <source>
        <strain evidence="4">cv. DH0086</strain>
    </source>
</reference>
<dbReference type="GO" id="GO:0004672">
    <property type="term" value="F:protein kinase activity"/>
    <property type="evidence" value="ECO:0007669"/>
    <property type="project" value="InterPro"/>
</dbReference>
<feature type="compositionally biased region" description="Basic and acidic residues" evidence="1">
    <location>
        <begin position="217"/>
        <end position="228"/>
    </location>
</feature>
<accession>A0A5P1EWV1</accession>
<proteinExistence type="predicted"/>
<dbReference type="InterPro" id="IPR051564">
    <property type="entry name" value="LRR_receptor-like_kinase"/>
</dbReference>
<evidence type="ECO:0000256" key="1">
    <source>
        <dbReference type="SAM" id="MobiDB-lite"/>
    </source>
</evidence>
<sequence length="244" mass="27474">MRSSQDFHLHYIVVAGSLRIGTTYHAVLCDGLALTVKRLYGCLLSEKQFRAEMGRMRQIRHPNLVPLFGYCVVEEEKLLIYKHMENGALSSMIRDGGQGLDWPTRLRIGVGEYVPRVTNFGLAKLMRPWTFDQGLNTTPFLIGDFGEFGYIALEYATNLVPSTKGDVYGFGVVLLELATGQKATEVSRDGSAYQLVAEFQTCFASSPQHQIVRRRYRSSESRRADRQWRANSTRAFEGGTPLPP</sequence>
<dbReference type="PANTHER" id="PTHR48055">
    <property type="entry name" value="LEUCINE-RICH REPEAT RECEPTOR PROTEIN KINASE EMS1"/>
    <property type="match status" value="1"/>
</dbReference>
<keyword evidence="4" id="KW-1185">Reference proteome</keyword>
<gene>
    <name evidence="3" type="ORF">A4U43_C05F13820</name>
</gene>